<evidence type="ECO:0000313" key="2">
    <source>
        <dbReference type="Proteomes" id="UP000260025"/>
    </source>
</evidence>
<keyword evidence="1" id="KW-0808">Transferase</keyword>
<dbReference type="Gene3D" id="3.10.450.620">
    <property type="entry name" value="JHP933, nucleotidyltransferase-like core domain"/>
    <property type="match status" value="1"/>
</dbReference>
<dbReference type="GO" id="GO:0016740">
    <property type="term" value="F:transferase activity"/>
    <property type="evidence" value="ECO:0007669"/>
    <property type="project" value="UniProtKB-KW"/>
</dbReference>
<sequence>MRNIARLSDNDRRELFRNTADKMGLNDAIVEKDFWVCFTLDYLFHRSPWKESITFKGGTSLSKAFHLISRFSEDIDLILDWRVLGYGKDEPWEKRSNTKQDAFNKEANARAEVFLSETFCPAVKAGLSQEIGCEANVYIDEKDKQTVIFAYPHLFTNTATLQVIRLEIGALAAWTPAKTAQIEPYAAKYYPKIFEQKETAILTVAPERTFWEKATILHHEANRPEHLEMPQRYSRHYYDLYRMAATPVKEAAFSRLDLLKKVVDFKMKFYPRSWAKYPEAVPGTLKLLPPEYRFAALEADYNSMQDMLYGDIPTFETVIAAVQELEKEINTL</sequence>
<dbReference type="EMBL" id="QVEV01000006">
    <property type="protein sequence ID" value="RGC17051.1"/>
    <property type="molecule type" value="Genomic_DNA"/>
</dbReference>
<evidence type="ECO:0000313" key="1">
    <source>
        <dbReference type="EMBL" id="RGC17051.1"/>
    </source>
</evidence>
<proteinExistence type="predicted"/>
<protein>
    <submittedName>
        <fullName evidence="1">Nucleotidyl transferase AbiEii/AbiGii toxin family protein</fullName>
    </submittedName>
</protein>
<accession>A0A3E2VZP5</accession>
<dbReference type="InterPro" id="IPR014942">
    <property type="entry name" value="AbiEii"/>
</dbReference>
<dbReference type="Proteomes" id="UP000260025">
    <property type="component" value="Unassembled WGS sequence"/>
</dbReference>
<reference evidence="1 2" key="1">
    <citation type="submission" date="2018-08" db="EMBL/GenBank/DDBJ databases">
        <title>A genome reference for cultivated species of the human gut microbiota.</title>
        <authorList>
            <person name="Zou Y."/>
            <person name="Xue W."/>
            <person name="Luo G."/>
        </authorList>
    </citation>
    <scope>NUCLEOTIDE SEQUENCE [LARGE SCALE GENOMIC DNA]</scope>
    <source>
        <strain evidence="1 2">OF01-2LB</strain>
    </source>
</reference>
<organism evidence="1 2">
    <name type="scientific">Clostridium innocuum</name>
    <dbReference type="NCBI Taxonomy" id="1522"/>
    <lineage>
        <taxon>Bacteria</taxon>
        <taxon>Bacillati</taxon>
        <taxon>Bacillota</taxon>
        <taxon>Clostridia</taxon>
        <taxon>Eubacteriales</taxon>
        <taxon>Clostridiaceae</taxon>
        <taxon>Clostridium</taxon>
    </lineage>
</organism>
<dbReference type="AlphaFoldDB" id="A0A3E2VZP5"/>
<dbReference type="Pfam" id="PF08843">
    <property type="entry name" value="AbiEii"/>
    <property type="match status" value="1"/>
</dbReference>
<dbReference type="RefSeq" id="WP_117442473.1">
    <property type="nucleotide sequence ID" value="NZ_QVEV01000006.1"/>
</dbReference>
<dbReference type="OrthoDB" id="9780929at2"/>
<comment type="caution">
    <text evidence="1">The sequence shown here is derived from an EMBL/GenBank/DDBJ whole genome shotgun (WGS) entry which is preliminary data.</text>
</comment>
<name>A0A3E2VZP5_CLOIN</name>
<gene>
    <name evidence="1" type="ORF">DXA38_06500</name>
</gene>